<accession>A0AAV9M8V3</accession>
<reference evidence="1 2" key="1">
    <citation type="submission" date="2023-10" db="EMBL/GenBank/DDBJ databases">
        <title>Genome-Wide Identification Analysis in wild type Solanum Pinnatisectum Reveals Some Genes Defensing Phytophthora Infestans.</title>
        <authorList>
            <person name="Sun C."/>
        </authorList>
    </citation>
    <scope>NUCLEOTIDE SEQUENCE [LARGE SCALE GENOMIC DNA]</scope>
    <source>
        <strain evidence="1">LQN</strain>
        <tissue evidence="1">Leaf</tissue>
    </source>
</reference>
<organism evidence="1 2">
    <name type="scientific">Solanum pinnatisectum</name>
    <name type="common">tansyleaf nightshade</name>
    <dbReference type="NCBI Taxonomy" id="50273"/>
    <lineage>
        <taxon>Eukaryota</taxon>
        <taxon>Viridiplantae</taxon>
        <taxon>Streptophyta</taxon>
        <taxon>Embryophyta</taxon>
        <taxon>Tracheophyta</taxon>
        <taxon>Spermatophyta</taxon>
        <taxon>Magnoliopsida</taxon>
        <taxon>eudicotyledons</taxon>
        <taxon>Gunneridae</taxon>
        <taxon>Pentapetalae</taxon>
        <taxon>asterids</taxon>
        <taxon>lamiids</taxon>
        <taxon>Solanales</taxon>
        <taxon>Solanaceae</taxon>
        <taxon>Solanoideae</taxon>
        <taxon>Solaneae</taxon>
        <taxon>Solanum</taxon>
    </lineage>
</organism>
<evidence type="ECO:0000313" key="1">
    <source>
        <dbReference type="EMBL" id="KAK4734346.1"/>
    </source>
</evidence>
<keyword evidence="2" id="KW-1185">Reference proteome</keyword>
<sequence length="100" mass="11628">MEIPQITFKVWTDDFIIPNPLFLIEIRIQEFVQYLLTMIRDNDDSLCEILSSIGVPLHRMLPIITESSEARNRATSAKCFTITVMNLQTSLWTMLRKPNV</sequence>
<comment type="caution">
    <text evidence="1">The sequence shown here is derived from an EMBL/GenBank/DDBJ whole genome shotgun (WGS) entry which is preliminary data.</text>
</comment>
<gene>
    <name evidence="1" type="ORF">R3W88_008607</name>
</gene>
<dbReference type="AlphaFoldDB" id="A0AAV9M8V3"/>
<proteinExistence type="predicted"/>
<dbReference type="Proteomes" id="UP001311915">
    <property type="component" value="Unassembled WGS sequence"/>
</dbReference>
<dbReference type="EMBL" id="JAWPEI010000002">
    <property type="protein sequence ID" value="KAK4734346.1"/>
    <property type="molecule type" value="Genomic_DNA"/>
</dbReference>
<protein>
    <submittedName>
        <fullName evidence="1">Uncharacterized protein</fullName>
    </submittedName>
</protein>
<name>A0AAV9M8V3_9SOLN</name>
<evidence type="ECO:0000313" key="2">
    <source>
        <dbReference type="Proteomes" id="UP001311915"/>
    </source>
</evidence>